<dbReference type="EMBL" id="CP104965">
    <property type="protein sequence ID" value="UXN71550.1"/>
    <property type="molecule type" value="Genomic_DNA"/>
</dbReference>
<dbReference type="InterPro" id="IPR001647">
    <property type="entry name" value="HTH_TetR"/>
</dbReference>
<sequence length="231" mass="26043">MDRGLVRRKSVSPEEIERRSVPRRPLRARGVKRVEVLLDATEHLLAYSHNDDISLATIAEQAGVPLPSVYHFFPNRNAALVALAGRYHRDLANLARQPLDPEPSEWQDLIRMRQRNGARYLNRHPAALRLFMGAGVSVEVRHLDLRGNAALAVSRAEDLRQRFDCSGLLNLEFWLAVSIGIMDGIWAISYAEHGTIEDVYVAESSRAAIAYLRCFLPEQLAPRPPHAIVTR</sequence>
<evidence type="ECO:0000313" key="6">
    <source>
        <dbReference type="Proteomes" id="UP001061862"/>
    </source>
</evidence>
<evidence type="ECO:0000256" key="2">
    <source>
        <dbReference type="PROSITE-ProRule" id="PRU00335"/>
    </source>
</evidence>
<accession>A0ABY6CH58</accession>
<keyword evidence="6" id="KW-1185">Reference proteome</keyword>
<keyword evidence="1 2" id="KW-0238">DNA-binding</keyword>
<organism evidence="5 6">
    <name type="scientific">Devosia neptuniae</name>
    <dbReference type="NCBI Taxonomy" id="191302"/>
    <lineage>
        <taxon>Bacteria</taxon>
        <taxon>Pseudomonadati</taxon>
        <taxon>Pseudomonadota</taxon>
        <taxon>Alphaproteobacteria</taxon>
        <taxon>Hyphomicrobiales</taxon>
        <taxon>Devosiaceae</taxon>
        <taxon>Devosia</taxon>
    </lineage>
</organism>
<dbReference type="Gene3D" id="1.10.357.10">
    <property type="entry name" value="Tetracycline Repressor, domain 2"/>
    <property type="match status" value="1"/>
</dbReference>
<feature type="DNA-binding region" description="H-T-H motif" evidence="2">
    <location>
        <begin position="54"/>
        <end position="73"/>
    </location>
</feature>
<dbReference type="Proteomes" id="UP001061862">
    <property type="component" value="Chromosome"/>
</dbReference>
<evidence type="ECO:0000259" key="4">
    <source>
        <dbReference type="PROSITE" id="PS50977"/>
    </source>
</evidence>
<dbReference type="SUPFAM" id="SSF46689">
    <property type="entry name" value="Homeodomain-like"/>
    <property type="match status" value="1"/>
</dbReference>
<dbReference type="InterPro" id="IPR009057">
    <property type="entry name" value="Homeodomain-like_sf"/>
</dbReference>
<reference evidence="5 6" key="1">
    <citation type="submission" date="2022-09" db="EMBL/GenBank/DDBJ databases">
        <title>Interaction between co-microsymbionts with complementary sets of symbiotic genes in legume-rhizobium systems.</title>
        <authorList>
            <person name="Safronova V."/>
            <person name="Sazanova A."/>
            <person name="Afonin A."/>
            <person name="Chirak E."/>
        </authorList>
    </citation>
    <scope>NUCLEOTIDE SEQUENCE [LARGE SCALE GENOMIC DNA]</scope>
    <source>
        <strain evidence="5 6">A18/4-1</strain>
    </source>
</reference>
<proteinExistence type="predicted"/>
<feature type="domain" description="HTH tetR-type" evidence="4">
    <location>
        <begin position="31"/>
        <end position="91"/>
    </location>
</feature>
<dbReference type="RefSeq" id="WP_262171158.1">
    <property type="nucleotide sequence ID" value="NZ_CP104965.1"/>
</dbReference>
<name>A0ABY6CH58_9HYPH</name>
<evidence type="ECO:0000313" key="5">
    <source>
        <dbReference type="EMBL" id="UXN71550.1"/>
    </source>
</evidence>
<feature type="region of interest" description="Disordered" evidence="3">
    <location>
        <begin position="1"/>
        <end position="21"/>
    </location>
</feature>
<protein>
    <submittedName>
        <fullName evidence="5">TetR/AcrR family transcriptional regulator</fullName>
    </submittedName>
</protein>
<feature type="compositionally biased region" description="Basic and acidic residues" evidence="3">
    <location>
        <begin position="1"/>
        <end position="20"/>
    </location>
</feature>
<evidence type="ECO:0000256" key="1">
    <source>
        <dbReference type="ARBA" id="ARBA00023125"/>
    </source>
</evidence>
<gene>
    <name evidence="5" type="ORF">N8A98_10365</name>
</gene>
<evidence type="ECO:0000256" key="3">
    <source>
        <dbReference type="SAM" id="MobiDB-lite"/>
    </source>
</evidence>
<dbReference type="PROSITE" id="PS50977">
    <property type="entry name" value="HTH_TETR_2"/>
    <property type="match status" value="1"/>
</dbReference>